<dbReference type="AlphaFoldDB" id="A0A2S4WFV1"/>
<dbReference type="EMBL" id="PKSM01000030">
    <property type="protein sequence ID" value="POW20654.1"/>
    <property type="molecule type" value="Genomic_DNA"/>
</dbReference>
<feature type="region of interest" description="Disordered" evidence="1">
    <location>
        <begin position="143"/>
        <end position="168"/>
    </location>
</feature>
<organism evidence="2 3">
    <name type="scientific">Puccinia striiformis</name>
    <dbReference type="NCBI Taxonomy" id="27350"/>
    <lineage>
        <taxon>Eukaryota</taxon>
        <taxon>Fungi</taxon>
        <taxon>Dikarya</taxon>
        <taxon>Basidiomycota</taxon>
        <taxon>Pucciniomycotina</taxon>
        <taxon>Pucciniomycetes</taxon>
        <taxon>Pucciniales</taxon>
        <taxon>Pucciniaceae</taxon>
        <taxon>Puccinia</taxon>
    </lineage>
</organism>
<proteinExistence type="predicted"/>
<keyword evidence="3" id="KW-1185">Reference proteome</keyword>
<reference evidence="3" key="3">
    <citation type="journal article" date="2018" name="Mol. Plant Microbe Interact.">
        <title>Genome sequence resources for the wheat stripe rust pathogen (Puccinia striiformis f. sp. tritici) and the barley stripe rust pathogen (Puccinia striiformis f. sp. hordei).</title>
        <authorList>
            <person name="Xia C."/>
            <person name="Wang M."/>
            <person name="Yin C."/>
            <person name="Cornejo O.E."/>
            <person name="Hulbert S.H."/>
            <person name="Chen X."/>
        </authorList>
    </citation>
    <scope>NUCLEOTIDE SEQUENCE [LARGE SCALE GENOMIC DNA]</scope>
    <source>
        <strain evidence="3">93TX-2</strain>
    </source>
</reference>
<reference evidence="3" key="2">
    <citation type="journal article" date="2018" name="BMC Genomics">
        <title>Genomic insights into host adaptation between the wheat stripe rust pathogen (Puccinia striiformis f. sp. tritici) and the barley stripe rust pathogen (Puccinia striiformis f. sp. hordei).</title>
        <authorList>
            <person name="Xia C."/>
            <person name="Wang M."/>
            <person name="Yin C."/>
            <person name="Cornejo O.E."/>
            <person name="Hulbert S.H."/>
            <person name="Chen X."/>
        </authorList>
    </citation>
    <scope>NUCLEOTIDE SEQUENCE [LARGE SCALE GENOMIC DNA]</scope>
    <source>
        <strain evidence="3">93TX-2</strain>
    </source>
</reference>
<protein>
    <submittedName>
        <fullName evidence="2">Uncharacterized protein</fullName>
    </submittedName>
</protein>
<name>A0A2S4WFV1_9BASI</name>
<dbReference type="Proteomes" id="UP000238274">
    <property type="component" value="Unassembled WGS sequence"/>
</dbReference>
<evidence type="ECO:0000313" key="2">
    <source>
        <dbReference type="EMBL" id="POW20654.1"/>
    </source>
</evidence>
<dbReference type="VEuPathDB" id="FungiDB:PSHT_03244"/>
<evidence type="ECO:0000313" key="3">
    <source>
        <dbReference type="Proteomes" id="UP000238274"/>
    </source>
</evidence>
<sequence>MRNPPYKPQAKEIRCLGWIRGDHGWTYSAHISRNWAFQSRPYLLLERIKRWNYLENILIKFQIEDKRYTGLNYKPPFLESSYLLGQLIYRNNLLPPDSIKEMTIFERTTLLRMIEYHVSSSLAEERETTGNAFKHFHQPIKGNVSSSSFSSQSQSASSSPTKFPEGIR</sequence>
<feature type="compositionally biased region" description="Low complexity" evidence="1">
    <location>
        <begin position="145"/>
        <end position="159"/>
    </location>
</feature>
<comment type="caution">
    <text evidence="2">The sequence shown here is derived from an EMBL/GenBank/DDBJ whole genome shotgun (WGS) entry which is preliminary data.</text>
</comment>
<evidence type="ECO:0000256" key="1">
    <source>
        <dbReference type="SAM" id="MobiDB-lite"/>
    </source>
</evidence>
<accession>A0A2S4WFV1</accession>
<gene>
    <name evidence="2" type="ORF">PSHT_03244</name>
</gene>
<reference evidence="2 3" key="1">
    <citation type="submission" date="2017-12" db="EMBL/GenBank/DDBJ databases">
        <title>Gene loss provides genomic basis for host adaptation in cereal stripe rust fungi.</title>
        <authorList>
            <person name="Xia C."/>
        </authorList>
    </citation>
    <scope>NUCLEOTIDE SEQUENCE [LARGE SCALE GENOMIC DNA]</scope>
    <source>
        <strain evidence="2 3">93TX-2</strain>
    </source>
</reference>